<dbReference type="Pfam" id="PF00156">
    <property type="entry name" value="Pribosyltran"/>
    <property type="match status" value="1"/>
</dbReference>
<dbReference type="EMBL" id="JACEIO010000023">
    <property type="protein sequence ID" value="MBA4537530.1"/>
    <property type="molecule type" value="Genomic_DNA"/>
</dbReference>
<keyword evidence="5" id="KW-1185">Reference proteome</keyword>
<evidence type="ECO:0000313" key="6">
    <source>
        <dbReference type="Proteomes" id="UP000570010"/>
    </source>
</evidence>
<protein>
    <submittedName>
        <fullName evidence="4">ComF family protein</fullName>
    </submittedName>
</protein>
<comment type="caution">
    <text evidence="4">The sequence shown here is derived from an EMBL/GenBank/DDBJ whole genome shotgun (WGS) entry which is preliminary data.</text>
</comment>
<gene>
    <name evidence="4" type="ORF">G4D64_09795</name>
    <name evidence="3" type="ORF">H1Z61_10400</name>
</gene>
<dbReference type="Proteomes" id="UP000570010">
    <property type="component" value="Unassembled WGS sequence"/>
</dbReference>
<dbReference type="PANTHER" id="PTHR47505:SF1">
    <property type="entry name" value="DNA UTILIZATION PROTEIN YHGH"/>
    <property type="match status" value="1"/>
</dbReference>
<evidence type="ECO:0000259" key="2">
    <source>
        <dbReference type="Pfam" id="PF00156"/>
    </source>
</evidence>
<dbReference type="InterPro" id="IPR000836">
    <property type="entry name" value="PRTase_dom"/>
</dbReference>
<dbReference type="AlphaFoldDB" id="A0A6B3VZU5"/>
<dbReference type="PANTHER" id="PTHR47505">
    <property type="entry name" value="DNA UTILIZATION PROTEIN YHGH"/>
    <property type="match status" value="1"/>
</dbReference>
<dbReference type="InterPro" id="IPR051910">
    <property type="entry name" value="ComF/GntX_DNA_util-trans"/>
</dbReference>
<dbReference type="Gene3D" id="3.40.50.2020">
    <property type="match status" value="1"/>
</dbReference>
<dbReference type="EMBL" id="JAAIWN010000021">
    <property type="protein sequence ID" value="NEY81787.1"/>
    <property type="molecule type" value="Genomic_DNA"/>
</dbReference>
<evidence type="ECO:0000313" key="5">
    <source>
        <dbReference type="Proteomes" id="UP000472971"/>
    </source>
</evidence>
<comment type="similarity">
    <text evidence="1">Belongs to the ComF/GntX family.</text>
</comment>
<feature type="domain" description="Phosphoribosyltransferase" evidence="2">
    <location>
        <begin position="144"/>
        <end position="232"/>
    </location>
</feature>
<evidence type="ECO:0000256" key="1">
    <source>
        <dbReference type="ARBA" id="ARBA00008007"/>
    </source>
</evidence>
<dbReference type="RefSeq" id="WP_163242182.1">
    <property type="nucleotide sequence ID" value="NZ_JAAIWN010000021.1"/>
</dbReference>
<sequence length="234" mass="27007">MSSLCLLCSCSLTEPIGWRSLFTLHKTNVICRTCQEQLEEISGETCGICNRLFNMIDDQFRHGDLCYDCVRWETDAKWSGLIERNHSLFVYNDFLKEVLMRFKFRGDYIISKVFCQKIIETLNDISYDILVPIPLSEERLYERGFNQAEALIQEAGLKSVNALTRIHTEKQSKKSRMERIHLEQVFRVTEPQIKEKRIVLVDDIYTTGSTLRHAAKMLKEAGAKSVSSLTVARG</sequence>
<reference evidence="3 6" key="2">
    <citation type="submission" date="2020-07" db="EMBL/GenBank/DDBJ databases">
        <authorList>
            <person name="Feng H."/>
        </authorList>
    </citation>
    <scope>NUCLEOTIDE SEQUENCE [LARGE SCALE GENOMIC DNA]</scope>
    <source>
        <strain evidence="3">S-12</strain>
        <strain evidence="6">s-12</strain>
    </source>
</reference>
<dbReference type="CDD" id="cd06223">
    <property type="entry name" value="PRTases_typeI"/>
    <property type="match status" value="1"/>
</dbReference>
<accession>A0A6B3VZU5</accession>
<dbReference type="InterPro" id="IPR029057">
    <property type="entry name" value="PRTase-like"/>
</dbReference>
<evidence type="ECO:0000313" key="3">
    <source>
        <dbReference type="EMBL" id="MBA4537530.1"/>
    </source>
</evidence>
<evidence type="ECO:0000313" key="4">
    <source>
        <dbReference type="EMBL" id="NEY81787.1"/>
    </source>
</evidence>
<dbReference type="Proteomes" id="UP000472971">
    <property type="component" value="Unassembled WGS sequence"/>
</dbReference>
<dbReference type="SUPFAM" id="SSF53271">
    <property type="entry name" value="PRTase-like"/>
    <property type="match status" value="1"/>
</dbReference>
<organism evidence="4 5">
    <name type="scientific">Bacillus aquiflavi</name>
    <dbReference type="NCBI Taxonomy" id="2672567"/>
    <lineage>
        <taxon>Bacteria</taxon>
        <taxon>Bacillati</taxon>
        <taxon>Bacillota</taxon>
        <taxon>Bacilli</taxon>
        <taxon>Bacillales</taxon>
        <taxon>Bacillaceae</taxon>
        <taxon>Bacillus</taxon>
    </lineage>
</organism>
<name>A0A6B3VZU5_9BACI</name>
<reference evidence="4 5" key="1">
    <citation type="submission" date="2020-02" db="EMBL/GenBank/DDBJ databases">
        <title>Bacillus aquiflavi sp. nov., isolated from yellow water of strong flavor Chinese baijiu in Yibin region of China.</title>
        <authorList>
            <person name="Xie J."/>
        </authorList>
    </citation>
    <scope>NUCLEOTIDE SEQUENCE [LARGE SCALE GENOMIC DNA]</scope>
    <source>
        <strain evidence="4 5">3H-10</strain>
    </source>
</reference>
<proteinExistence type="inferred from homology"/>